<dbReference type="Proteomes" id="UP000639396">
    <property type="component" value="Unassembled WGS sequence"/>
</dbReference>
<dbReference type="AlphaFoldDB" id="A0A927GXZ7"/>
<evidence type="ECO:0000313" key="1">
    <source>
        <dbReference type="EMBL" id="MBD2861065.1"/>
    </source>
</evidence>
<reference evidence="1" key="1">
    <citation type="submission" date="2020-09" db="EMBL/GenBank/DDBJ databases">
        <title>A novel bacterium of genus Paenibacillus, isolated from South China Sea.</title>
        <authorList>
            <person name="Huang H."/>
            <person name="Mo K."/>
            <person name="Hu Y."/>
        </authorList>
    </citation>
    <scope>NUCLEOTIDE SEQUENCE</scope>
    <source>
        <strain evidence="1">IB182363</strain>
    </source>
</reference>
<protein>
    <recommendedName>
        <fullName evidence="3">YxiS</fullName>
    </recommendedName>
</protein>
<evidence type="ECO:0000313" key="2">
    <source>
        <dbReference type="Proteomes" id="UP000639396"/>
    </source>
</evidence>
<evidence type="ECO:0008006" key="3">
    <source>
        <dbReference type="Google" id="ProtNLM"/>
    </source>
</evidence>
<organism evidence="1 2">
    <name type="scientific">Paenibacillus oceani</name>
    <dbReference type="NCBI Taxonomy" id="2772510"/>
    <lineage>
        <taxon>Bacteria</taxon>
        <taxon>Bacillati</taxon>
        <taxon>Bacillota</taxon>
        <taxon>Bacilli</taxon>
        <taxon>Bacillales</taxon>
        <taxon>Paenibacillaceae</taxon>
        <taxon>Paenibacillus</taxon>
    </lineage>
</organism>
<keyword evidence="2" id="KW-1185">Reference proteome</keyword>
<gene>
    <name evidence="1" type="ORF">IDH45_03565</name>
</gene>
<proteinExistence type="predicted"/>
<comment type="caution">
    <text evidence="1">The sequence shown here is derived from an EMBL/GenBank/DDBJ whole genome shotgun (WGS) entry which is preliminary data.</text>
</comment>
<name>A0A927GXZ7_9BACL</name>
<sequence length="104" mass="11870">MHRKQLEEQIIRNYERDETMMILVFAQWCVNHDLDPLALYKQAYPDQAENAALQQAVDLTVSKHEAGEVPDETVLGVLSLFGNEELAFVVTEQIAKRGRKKAQS</sequence>
<dbReference type="EMBL" id="JACXJA010000003">
    <property type="protein sequence ID" value="MBD2861065.1"/>
    <property type="molecule type" value="Genomic_DNA"/>
</dbReference>
<accession>A0A927GXZ7</accession>
<dbReference type="RefSeq" id="WP_190924706.1">
    <property type="nucleotide sequence ID" value="NZ_JACXJA010000003.1"/>
</dbReference>